<proteinExistence type="predicted"/>
<sequence>MAGPQPDVLRTDGDALKQISCERCKRRKSKCDRRHPTCERCQSAGVSCEYLGRRKPGFPAGQRLVLEARIKSLETALYELQSVQGMQGEDCTAGAPTELQPVVSPPSGENSRDARVRANLPLSRRASINVNVERDPGVPLQILAEPPQTTSKRTGSIMERRPPIDLVVSLTSLYSRHIHPWLPFLDPQRLFMEAGSTDDPSLLSYALFGVSLPFSFDPRLNTEASDAYWKYAKRRIFIETVEEPSYTTLEALTVLLLDVSGMTNGPQVWGTLAIATRLAGQLKTVGGHTFRISTGDSPDTSKFRPDQVHLRRLFWTIYALDCYISITTNHQSDLADSYIQHFLPTRSQTWSDRQGNAFITPNLELHEQPLCIFSYQLKLLDLSRRLHKFHIDYVTVLGCQDIISSDWIQSFMERSSELSEWPQNVPDLMPSSAWNQPGTPMVGPRVMLHGYYHALKIHLHGPVAFAAQHVSNSRLSDFSNDSRESCTESLEAFVNLLQHINRVMDKVGWPFAWAIWTAARYILVAEYNGFPIPPNQFDALLECLGKLGRYWQIGRKYWRLLHCGESELKSLREAGGDYSPLLQSLVDLRVPTCNLEDRFRVDPFLHDTAPADIDAATTIEHTIPQNKALIRDTNSFTFNQFEFNYSSWETNSWVPSQLFASSAYQQSPLLLFNGNDNENSIMED</sequence>
<dbReference type="PROSITE" id="PS00463">
    <property type="entry name" value="ZN2_CY6_FUNGAL_1"/>
    <property type="match status" value="1"/>
</dbReference>
<evidence type="ECO:0000313" key="8">
    <source>
        <dbReference type="Proteomes" id="UP000717696"/>
    </source>
</evidence>
<evidence type="ECO:0000256" key="3">
    <source>
        <dbReference type="ARBA" id="ARBA00023015"/>
    </source>
</evidence>
<dbReference type="Pfam" id="PF00172">
    <property type="entry name" value="Zn_clus"/>
    <property type="match status" value="1"/>
</dbReference>
<dbReference type="Pfam" id="PF04082">
    <property type="entry name" value="Fungal_trans"/>
    <property type="match status" value="1"/>
</dbReference>
<evidence type="ECO:0000256" key="5">
    <source>
        <dbReference type="ARBA" id="ARBA00023242"/>
    </source>
</evidence>
<dbReference type="PROSITE" id="PS50048">
    <property type="entry name" value="ZN2_CY6_FUNGAL_2"/>
    <property type="match status" value="1"/>
</dbReference>
<evidence type="ECO:0000256" key="2">
    <source>
        <dbReference type="ARBA" id="ARBA00022723"/>
    </source>
</evidence>
<dbReference type="AlphaFoldDB" id="A0A9P9IRI8"/>
<dbReference type="GO" id="GO:0008270">
    <property type="term" value="F:zinc ion binding"/>
    <property type="evidence" value="ECO:0007669"/>
    <property type="project" value="InterPro"/>
</dbReference>
<accession>A0A9P9IRI8</accession>
<dbReference type="OrthoDB" id="3862662at2759"/>
<organism evidence="7 8">
    <name type="scientific">Dactylonectria estremocensis</name>
    <dbReference type="NCBI Taxonomy" id="1079267"/>
    <lineage>
        <taxon>Eukaryota</taxon>
        <taxon>Fungi</taxon>
        <taxon>Dikarya</taxon>
        <taxon>Ascomycota</taxon>
        <taxon>Pezizomycotina</taxon>
        <taxon>Sordariomycetes</taxon>
        <taxon>Hypocreomycetidae</taxon>
        <taxon>Hypocreales</taxon>
        <taxon>Nectriaceae</taxon>
        <taxon>Dactylonectria</taxon>
    </lineage>
</organism>
<evidence type="ECO:0000256" key="4">
    <source>
        <dbReference type="ARBA" id="ARBA00023163"/>
    </source>
</evidence>
<dbReference type="InterPro" id="IPR007219">
    <property type="entry name" value="XnlR_reg_dom"/>
</dbReference>
<dbReference type="InterPro" id="IPR036864">
    <property type="entry name" value="Zn2-C6_fun-type_DNA-bd_sf"/>
</dbReference>
<dbReference type="GO" id="GO:0003677">
    <property type="term" value="F:DNA binding"/>
    <property type="evidence" value="ECO:0007669"/>
    <property type="project" value="InterPro"/>
</dbReference>
<dbReference type="PANTHER" id="PTHR47338">
    <property type="entry name" value="ZN(II)2CYS6 TRANSCRIPTION FACTOR (EUROFUNG)-RELATED"/>
    <property type="match status" value="1"/>
</dbReference>
<keyword evidence="5" id="KW-0539">Nucleus</keyword>
<dbReference type="EMBL" id="JAGMUU010000020">
    <property type="protein sequence ID" value="KAH7129841.1"/>
    <property type="molecule type" value="Genomic_DNA"/>
</dbReference>
<feature type="domain" description="Zn(2)-C6 fungal-type" evidence="6">
    <location>
        <begin position="20"/>
        <end position="50"/>
    </location>
</feature>
<dbReference type="SMART" id="SM00066">
    <property type="entry name" value="GAL4"/>
    <property type="match status" value="1"/>
</dbReference>
<dbReference type="GO" id="GO:0006351">
    <property type="term" value="P:DNA-templated transcription"/>
    <property type="evidence" value="ECO:0007669"/>
    <property type="project" value="InterPro"/>
</dbReference>
<dbReference type="SMART" id="SM00906">
    <property type="entry name" value="Fungal_trans"/>
    <property type="match status" value="1"/>
</dbReference>
<dbReference type="GO" id="GO:0005634">
    <property type="term" value="C:nucleus"/>
    <property type="evidence" value="ECO:0007669"/>
    <property type="project" value="UniProtKB-SubCell"/>
</dbReference>
<evidence type="ECO:0000256" key="1">
    <source>
        <dbReference type="ARBA" id="ARBA00004123"/>
    </source>
</evidence>
<keyword evidence="4" id="KW-0804">Transcription</keyword>
<keyword evidence="2" id="KW-0479">Metal-binding</keyword>
<gene>
    <name evidence="7" type="ORF">B0J13DRAFT_678898</name>
</gene>
<dbReference type="InterPro" id="IPR050815">
    <property type="entry name" value="TF_fung"/>
</dbReference>
<keyword evidence="3" id="KW-0805">Transcription regulation</keyword>
<comment type="caution">
    <text evidence="7">The sequence shown here is derived from an EMBL/GenBank/DDBJ whole genome shotgun (WGS) entry which is preliminary data.</text>
</comment>
<reference evidence="7" key="1">
    <citation type="journal article" date="2021" name="Nat. Commun.">
        <title>Genetic determinants of endophytism in the Arabidopsis root mycobiome.</title>
        <authorList>
            <person name="Mesny F."/>
            <person name="Miyauchi S."/>
            <person name="Thiergart T."/>
            <person name="Pickel B."/>
            <person name="Atanasova L."/>
            <person name="Karlsson M."/>
            <person name="Huettel B."/>
            <person name="Barry K.W."/>
            <person name="Haridas S."/>
            <person name="Chen C."/>
            <person name="Bauer D."/>
            <person name="Andreopoulos W."/>
            <person name="Pangilinan J."/>
            <person name="LaButti K."/>
            <person name="Riley R."/>
            <person name="Lipzen A."/>
            <person name="Clum A."/>
            <person name="Drula E."/>
            <person name="Henrissat B."/>
            <person name="Kohler A."/>
            <person name="Grigoriev I.V."/>
            <person name="Martin F.M."/>
            <person name="Hacquard S."/>
        </authorList>
    </citation>
    <scope>NUCLEOTIDE SEQUENCE</scope>
    <source>
        <strain evidence="7">MPI-CAGE-AT-0021</strain>
    </source>
</reference>
<dbReference type="Gene3D" id="4.10.240.10">
    <property type="entry name" value="Zn(2)-C6 fungal-type DNA-binding domain"/>
    <property type="match status" value="1"/>
</dbReference>
<evidence type="ECO:0000259" key="6">
    <source>
        <dbReference type="PROSITE" id="PS50048"/>
    </source>
</evidence>
<name>A0A9P9IRI8_9HYPO</name>
<protein>
    <recommendedName>
        <fullName evidence="6">Zn(2)-C6 fungal-type domain-containing protein</fullName>
    </recommendedName>
</protein>
<dbReference type="Proteomes" id="UP000717696">
    <property type="component" value="Unassembled WGS sequence"/>
</dbReference>
<dbReference type="InterPro" id="IPR001138">
    <property type="entry name" value="Zn2Cys6_DnaBD"/>
</dbReference>
<dbReference type="PANTHER" id="PTHR47338:SF20">
    <property type="entry name" value="ZN(II)2CYS6 TRANSCRIPTION FACTOR (EUROFUNG)"/>
    <property type="match status" value="1"/>
</dbReference>
<comment type="subcellular location">
    <subcellularLocation>
        <location evidence="1">Nucleus</location>
    </subcellularLocation>
</comment>
<keyword evidence="8" id="KW-1185">Reference proteome</keyword>
<evidence type="ECO:0000313" key="7">
    <source>
        <dbReference type="EMBL" id="KAH7129841.1"/>
    </source>
</evidence>
<dbReference type="SUPFAM" id="SSF57701">
    <property type="entry name" value="Zn2/Cys6 DNA-binding domain"/>
    <property type="match status" value="1"/>
</dbReference>
<dbReference type="CDD" id="cd12148">
    <property type="entry name" value="fungal_TF_MHR"/>
    <property type="match status" value="1"/>
</dbReference>
<dbReference type="CDD" id="cd00067">
    <property type="entry name" value="GAL4"/>
    <property type="match status" value="1"/>
</dbReference>
<dbReference type="GO" id="GO:0000981">
    <property type="term" value="F:DNA-binding transcription factor activity, RNA polymerase II-specific"/>
    <property type="evidence" value="ECO:0007669"/>
    <property type="project" value="InterPro"/>
</dbReference>